<evidence type="ECO:0000313" key="3">
    <source>
        <dbReference type="EMBL" id="MFD1663473.1"/>
    </source>
</evidence>
<dbReference type="RefSeq" id="WP_381092297.1">
    <property type="nucleotide sequence ID" value="NZ_JBHUDX010000142.1"/>
</dbReference>
<name>A0ABW4J406_9ACTN</name>
<protein>
    <recommendedName>
        <fullName evidence="5">Anti-sigma factor</fullName>
    </recommendedName>
</protein>
<keyword evidence="2" id="KW-0472">Membrane</keyword>
<evidence type="ECO:0008006" key="5">
    <source>
        <dbReference type="Google" id="ProtNLM"/>
    </source>
</evidence>
<sequence>MAAEYDGADALLAAITGEPLPDEARDDAAFTAEYRAARADVALLREQLGIIGDTLARPAARSAARPAPVGTPRSAPGRSRRRWRPPGVRALGFGLLVTAVVTAVGLGTGWLVVQGGAGADSSTGAKASDSRAGGSRDEAGYLACARLVVEGRVTGLRSLPDGSRYRVTVSVDRFYKPASGKDEVSFFMDPDDGPRPREGEHVLVGVRPGAAVADRWVTGEAEIARERALILGALPASRTITCTP</sequence>
<feature type="transmembrane region" description="Helical" evidence="2">
    <location>
        <begin position="90"/>
        <end position="113"/>
    </location>
</feature>
<comment type="caution">
    <text evidence="3">The sequence shown here is derived from an EMBL/GenBank/DDBJ whole genome shotgun (WGS) entry which is preliminary data.</text>
</comment>
<keyword evidence="4" id="KW-1185">Reference proteome</keyword>
<gene>
    <name evidence="3" type="ORF">ACFSL4_36255</name>
</gene>
<keyword evidence="2" id="KW-1133">Transmembrane helix</keyword>
<keyword evidence="2" id="KW-0812">Transmembrane</keyword>
<evidence type="ECO:0000256" key="2">
    <source>
        <dbReference type="SAM" id="Phobius"/>
    </source>
</evidence>
<dbReference type="EMBL" id="JBHUDX010000142">
    <property type="protein sequence ID" value="MFD1663473.1"/>
    <property type="molecule type" value="Genomic_DNA"/>
</dbReference>
<feature type="region of interest" description="Disordered" evidence="1">
    <location>
        <begin position="61"/>
        <end position="83"/>
    </location>
</feature>
<accession>A0ABW4J406</accession>
<reference evidence="4" key="1">
    <citation type="journal article" date="2019" name="Int. J. Syst. Evol. Microbiol.">
        <title>The Global Catalogue of Microorganisms (GCM) 10K type strain sequencing project: providing services to taxonomists for standard genome sequencing and annotation.</title>
        <authorList>
            <consortium name="The Broad Institute Genomics Platform"/>
            <consortium name="The Broad Institute Genome Sequencing Center for Infectious Disease"/>
            <person name="Wu L."/>
            <person name="Ma J."/>
        </authorList>
    </citation>
    <scope>NUCLEOTIDE SEQUENCE [LARGE SCALE GENOMIC DNA]</scope>
    <source>
        <strain evidence="4">CGMCC 1.12470</strain>
    </source>
</reference>
<organism evidence="3 4">
    <name type="scientific">Streptomyces caeni</name>
    <dbReference type="NCBI Taxonomy" id="2307231"/>
    <lineage>
        <taxon>Bacteria</taxon>
        <taxon>Bacillati</taxon>
        <taxon>Actinomycetota</taxon>
        <taxon>Actinomycetes</taxon>
        <taxon>Kitasatosporales</taxon>
        <taxon>Streptomycetaceae</taxon>
        <taxon>Streptomyces</taxon>
    </lineage>
</organism>
<feature type="compositionally biased region" description="Low complexity" evidence="1">
    <location>
        <begin position="61"/>
        <end position="77"/>
    </location>
</feature>
<proteinExistence type="predicted"/>
<dbReference type="Proteomes" id="UP001597261">
    <property type="component" value="Unassembled WGS sequence"/>
</dbReference>
<evidence type="ECO:0000256" key="1">
    <source>
        <dbReference type="SAM" id="MobiDB-lite"/>
    </source>
</evidence>
<evidence type="ECO:0000313" key="4">
    <source>
        <dbReference type="Proteomes" id="UP001597261"/>
    </source>
</evidence>